<dbReference type="Proteomes" id="UP000019483">
    <property type="component" value="Unassembled WGS sequence"/>
</dbReference>
<evidence type="ECO:0000259" key="2">
    <source>
        <dbReference type="Pfam" id="PF14358"/>
    </source>
</evidence>
<dbReference type="AlphaFoldDB" id="W9DPH2"/>
<feature type="transmembrane region" description="Helical" evidence="1">
    <location>
        <begin position="52"/>
        <end position="73"/>
    </location>
</feature>
<reference evidence="3 4" key="1">
    <citation type="submission" date="2013-08" db="EMBL/GenBank/DDBJ databases">
        <authorList>
            <consortium name="DOE Joint Genome Institute"/>
            <person name="Eisen J."/>
            <person name="Huntemann M."/>
            <person name="Han J."/>
            <person name="Chen A."/>
            <person name="Kyrpides N."/>
            <person name="Mavromatis K."/>
            <person name="Markowitz V."/>
            <person name="Palaniappan K."/>
            <person name="Ivanova N."/>
            <person name="Schaumberg A."/>
            <person name="Pati A."/>
            <person name="Liolios K."/>
            <person name="Nordberg H.P."/>
            <person name="Cantor M.N."/>
            <person name="Hua S.X."/>
            <person name="Woyke T."/>
        </authorList>
    </citation>
    <scope>NUCLEOTIDE SEQUENCE [LARGE SCALE GENOMIC DNA]</scope>
    <source>
        <strain evidence="3 4">DSM 2278</strain>
    </source>
</reference>
<keyword evidence="1" id="KW-1133">Transmembrane helix</keyword>
<evidence type="ECO:0000313" key="4">
    <source>
        <dbReference type="Proteomes" id="UP000019483"/>
    </source>
</evidence>
<keyword evidence="1" id="KW-0812">Transmembrane</keyword>
<feature type="domain" description="Flavinylation-associated cytochrome" evidence="2">
    <location>
        <begin position="9"/>
        <end position="74"/>
    </location>
</feature>
<dbReference type="EMBL" id="AZAJ01000001">
    <property type="protein sequence ID" value="ETA67123.1"/>
    <property type="molecule type" value="Genomic_DNA"/>
</dbReference>
<comment type="caution">
    <text evidence="3">The sequence shown here is derived from an EMBL/GenBank/DDBJ whole genome shotgun (WGS) entry which is preliminary data.</text>
</comment>
<name>W9DPH2_METTI</name>
<sequence>MNRPKMNYYIDILLTVLFIIVAITGFVLYLAIPSGVQRGRYQEFIGITKATWTLVHNKSAILLTLLTGFHFVLHKRWMCCMTKNLFKNDEDKENTECELINI</sequence>
<dbReference type="Pfam" id="PF14358">
    <property type="entry name" value="DUF4405"/>
    <property type="match status" value="1"/>
</dbReference>
<feature type="transmembrane region" description="Helical" evidence="1">
    <location>
        <begin position="12"/>
        <end position="32"/>
    </location>
</feature>
<accession>W9DPH2</accession>
<keyword evidence="4" id="KW-1185">Reference proteome</keyword>
<organism evidence="3 4">
    <name type="scientific">Methanolobus tindarius DSM 2278</name>
    <dbReference type="NCBI Taxonomy" id="1090322"/>
    <lineage>
        <taxon>Archaea</taxon>
        <taxon>Methanobacteriati</taxon>
        <taxon>Methanobacteriota</taxon>
        <taxon>Stenosarchaea group</taxon>
        <taxon>Methanomicrobia</taxon>
        <taxon>Methanosarcinales</taxon>
        <taxon>Methanosarcinaceae</taxon>
        <taxon>Methanolobus</taxon>
    </lineage>
</organism>
<dbReference type="InterPro" id="IPR025517">
    <property type="entry name" value="DUF4405"/>
</dbReference>
<gene>
    <name evidence="3" type="ORF">MettiDRAFT_0534</name>
</gene>
<proteinExistence type="predicted"/>
<protein>
    <recommendedName>
        <fullName evidence="2">Flavinylation-associated cytochrome domain-containing protein</fullName>
    </recommendedName>
</protein>
<dbReference type="STRING" id="1090322.MettiDRAFT_0534"/>
<keyword evidence="1" id="KW-0472">Membrane</keyword>
<dbReference type="RefSeq" id="WP_023844259.1">
    <property type="nucleotide sequence ID" value="NZ_AZAJ01000001.1"/>
</dbReference>
<evidence type="ECO:0000256" key="1">
    <source>
        <dbReference type="SAM" id="Phobius"/>
    </source>
</evidence>
<evidence type="ECO:0000313" key="3">
    <source>
        <dbReference type="EMBL" id="ETA67123.1"/>
    </source>
</evidence>
<dbReference type="OrthoDB" id="134790at2157"/>
<dbReference type="GeneID" id="96960770"/>